<geneLocation type="plasmid" evidence="1">
    <name>pKHM-1</name>
</geneLocation>
<accession>A0A0K2S3S8</accession>
<evidence type="ECO:0000313" key="1">
    <source>
        <dbReference type="EMBL" id="BAS21751.1"/>
    </source>
</evidence>
<proteinExistence type="predicted"/>
<dbReference type="EMBL" id="AP014939">
    <property type="protein sequence ID" value="BAS21751.1"/>
    <property type="molecule type" value="Genomic_DNA"/>
</dbReference>
<organism evidence="1">
    <name type="scientific">Citrobacter freundii</name>
    <dbReference type="NCBI Taxonomy" id="546"/>
    <lineage>
        <taxon>Bacteria</taxon>
        <taxon>Pseudomonadati</taxon>
        <taxon>Pseudomonadota</taxon>
        <taxon>Gammaproteobacteria</taxon>
        <taxon>Enterobacterales</taxon>
        <taxon>Enterobacteriaceae</taxon>
        <taxon>Citrobacter</taxon>
        <taxon>Citrobacter freundii complex</taxon>
    </lineage>
</organism>
<reference evidence="1" key="1">
    <citation type="submission" date="2015-08" db="EMBL/GenBank/DDBJ databases">
        <title>Complete DNA Sequence of Pseudomonas syringae pv. actinidiae, the Causal Agent of Kiwifruit Canker Disease.</title>
        <authorList>
            <person name="Rikkerink E.H.A."/>
            <person name="Fineran P.C."/>
        </authorList>
    </citation>
    <scope>NUCLEOTIDE SEQUENCE</scope>
    <source>
        <strain evidence="1">KHM 243</strain>
        <plasmid evidence="1">pKHM-1</plasmid>
    </source>
</reference>
<name>A0A0K2S3S8_CITFR</name>
<sequence>MGTGKGVLDMWWGAVVINLSIRAAYPMGWTPPHLTGVDVPKW</sequence>
<keyword evidence="1" id="KW-0614">Plasmid</keyword>
<dbReference type="AlphaFoldDB" id="A0A0K2S3S8"/>
<protein>
    <submittedName>
        <fullName evidence="1">Uncharacterized protein</fullName>
    </submittedName>
</protein>